<dbReference type="AlphaFoldDB" id="A0A8J9T9J9"/>
<name>A0A8J9T9J9_PHATR</name>
<dbReference type="EMBL" id="OU594944">
    <property type="protein sequence ID" value="CAG9288461.1"/>
    <property type="molecule type" value="Genomic_DNA"/>
</dbReference>
<sequence>MFSLRLRRLLISGDSDTNKEDKPTPTTEDDYRVQIVSSSTRSNRTAMKKEYSRRGSTSGIFGRAKEPPSKRTPSSKELAVLATTASTDSKCTTERTQSICSIQPDPEKIVSKTRSHCSMVNSKHNSSRTKQTVETLDVDTPSPSVHSRSLPNGRSGRRRSLLSNDTSSSKTREWDPAIFVVDFAGQANKAPANLVSPSCARESPLSTNTHYFIPDSNHGQRSTYTLPKECSVQDGGLELLNGRTQIPLRRRSSLSGQIRMPALLTTSITKTPWNQNLFTVDCNSISDDRSDDHVLLIENKPTKQGEIMLGGRDLDDTEDPSMLLNADAVSVVTASTCSDLTMGDPTMIKLYDKNGCLRKDLLIAMENGRPTMRKQADAKFVKPKYITFRRKERLLL</sequence>
<evidence type="ECO:0000313" key="2">
    <source>
        <dbReference type="EMBL" id="CAG9288461.1"/>
    </source>
</evidence>
<dbReference type="Proteomes" id="UP000836788">
    <property type="component" value="Chromosome 3"/>
</dbReference>
<accession>A0A8J9T9J9</accession>
<protein>
    <submittedName>
        <fullName evidence="2">Uncharacterized protein</fullName>
    </submittedName>
</protein>
<organism evidence="2">
    <name type="scientific">Phaeodactylum tricornutum</name>
    <name type="common">Diatom</name>
    <dbReference type="NCBI Taxonomy" id="2850"/>
    <lineage>
        <taxon>Eukaryota</taxon>
        <taxon>Sar</taxon>
        <taxon>Stramenopiles</taxon>
        <taxon>Ochrophyta</taxon>
        <taxon>Bacillariophyta</taxon>
        <taxon>Bacillariophyceae</taxon>
        <taxon>Bacillariophycidae</taxon>
        <taxon>Naviculales</taxon>
        <taxon>Phaeodactylaceae</taxon>
        <taxon>Phaeodactylum</taxon>
    </lineage>
</organism>
<evidence type="ECO:0000256" key="1">
    <source>
        <dbReference type="SAM" id="MobiDB-lite"/>
    </source>
</evidence>
<feature type="compositionally biased region" description="Polar residues" evidence="1">
    <location>
        <begin position="116"/>
        <end position="134"/>
    </location>
</feature>
<gene>
    <name evidence="2" type="ORF">PTTT1_LOCUS38609</name>
</gene>
<proteinExistence type="predicted"/>
<reference evidence="2" key="1">
    <citation type="submission" date="2022-02" db="EMBL/GenBank/DDBJ databases">
        <authorList>
            <person name="Giguere J D."/>
        </authorList>
    </citation>
    <scope>NUCLEOTIDE SEQUENCE</scope>
    <source>
        <strain evidence="2">CCAP 1055/1</strain>
    </source>
</reference>
<feature type="region of interest" description="Disordered" evidence="1">
    <location>
        <begin position="39"/>
        <end position="77"/>
    </location>
</feature>
<feature type="region of interest" description="Disordered" evidence="1">
    <location>
        <begin position="112"/>
        <end position="170"/>
    </location>
</feature>